<dbReference type="SMART" id="SM00315">
    <property type="entry name" value="RGS"/>
    <property type="match status" value="1"/>
</dbReference>
<feature type="transmembrane region" description="Helical" evidence="1">
    <location>
        <begin position="32"/>
        <end position="53"/>
    </location>
</feature>
<gene>
    <name evidence="3" type="ORF">PCON_10608</name>
</gene>
<dbReference type="STRING" id="1076935.U4LPT3"/>
<name>U4LPT3_PYROM</name>
<keyword evidence="4" id="KW-1185">Reference proteome</keyword>
<dbReference type="InterPro" id="IPR036305">
    <property type="entry name" value="RGS_sf"/>
</dbReference>
<dbReference type="EMBL" id="HF935585">
    <property type="protein sequence ID" value="CCX31325.1"/>
    <property type="molecule type" value="Genomic_DNA"/>
</dbReference>
<dbReference type="InterPro" id="IPR016137">
    <property type="entry name" value="RGS"/>
</dbReference>
<keyword evidence="1" id="KW-0812">Transmembrane</keyword>
<protein>
    <recommendedName>
        <fullName evidence="2">RGS domain-containing protein</fullName>
    </recommendedName>
</protein>
<dbReference type="OrthoDB" id="5313079at2759"/>
<accession>U4LPT3</accession>
<keyword evidence="1" id="KW-1133">Transmembrane helix</keyword>
<sequence>MPAISRRDGLADIIKFPMPSGYGSPKIDNISLFYISLASLLTSLLILALTILYRNRQLPFIKLRSIPLTLTAVLLLHLQLVFDLLSHPLNGTLPCGFEYWVMSLCLPCGIAAFQVNNWVLFARARGQQQLIAARKLQKEERAVDVGLHASWIGRMKWKWGMMGSQQRMAMVTWVLVGVQVVVAVVIYGASRRFHHGVGVMGEEVDGIGCRLGWEWFPSAIWQFVWTYGFGPYILFKIRHIQDTHYWRLQTTLAIMFSLPALPLWLMTWFMPKFYEVNNWWGPNLWFVPGLISMETCILLFPIIEIWQFKYGKNKWDSAPKEGVEKYSAEAMTTCMKSPEWQKLEEFAVLKDLSGENVLFLKAVQKWKSKHQLTASSANSPYLHPAFRTTSPLAAASSGSVGDDSIEEAPPPSPIIRELYTEAESIFRRFISRESAEFPLNLDDAVYTQIVKVFTSSKEARENFGGEVFDQAEAEIYQLVLQNTWVRYVDTKAAQDQRGGCQCKWTFKWPL</sequence>
<evidence type="ECO:0000259" key="2">
    <source>
        <dbReference type="PROSITE" id="PS50132"/>
    </source>
</evidence>
<dbReference type="PROSITE" id="PS50132">
    <property type="entry name" value="RGS"/>
    <property type="match status" value="1"/>
</dbReference>
<dbReference type="InterPro" id="IPR044926">
    <property type="entry name" value="RGS_subdomain_2"/>
</dbReference>
<dbReference type="Proteomes" id="UP000018144">
    <property type="component" value="Unassembled WGS sequence"/>
</dbReference>
<dbReference type="SUPFAM" id="SSF48097">
    <property type="entry name" value="Regulator of G-protein signaling, RGS"/>
    <property type="match status" value="1"/>
</dbReference>
<feature type="transmembrane region" description="Helical" evidence="1">
    <location>
        <begin position="99"/>
        <end position="121"/>
    </location>
</feature>
<feature type="transmembrane region" description="Helical" evidence="1">
    <location>
        <begin position="65"/>
        <end position="87"/>
    </location>
</feature>
<dbReference type="Gene3D" id="1.10.167.10">
    <property type="entry name" value="Regulator of G-protein Signalling 4, domain 2"/>
    <property type="match status" value="1"/>
</dbReference>
<feature type="domain" description="RGS" evidence="2">
    <location>
        <begin position="343"/>
        <end position="490"/>
    </location>
</feature>
<keyword evidence="1" id="KW-0472">Membrane</keyword>
<dbReference type="AlphaFoldDB" id="U4LPT3"/>
<evidence type="ECO:0000256" key="1">
    <source>
        <dbReference type="SAM" id="Phobius"/>
    </source>
</evidence>
<organism evidence="3 4">
    <name type="scientific">Pyronema omphalodes (strain CBS 100304)</name>
    <name type="common">Pyronema confluens</name>
    <dbReference type="NCBI Taxonomy" id="1076935"/>
    <lineage>
        <taxon>Eukaryota</taxon>
        <taxon>Fungi</taxon>
        <taxon>Dikarya</taxon>
        <taxon>Ascomycota</taxon>
        <taxon>Pezizomycotina</taxon>
        <taxon>Pezizomycetes</taxon>
        <taxon>Pezizales</taxon>
        <taxon>Pyronemataceae</taxon>
        <taxon>Pyronema</taxon>
    </lineage>
</organism>
<feature type="transmembrane region" description="Helical" evidence="1">
    <location>
        <begin position="168"/>
        <end position="190"/>
    </location>
</feature>
<feature type="transmembrane region" description="Helical" evidence="1">
    <location>
        <begin position="285"/>
        <end position="306"/>
    </location>
</feature>
<reference evidence="3 4" key="1">
    <citation type="journal article" date="2013" name="PLoS Genet.">
        <title>The genome and development-dependent transcriptomes of Pyronema confluens: a window into fungal evolution.</title>
        <authorList>
            <person name="Traeger S."/>
            <person name="Altegoer F."/>
            <person name="Freitag M."/>
            <person name="Gabaldon T."/>
            <person name="Kempken F."/>
            <person name="Kumar A."/>
            <person name="Marcet-Houben M."/>
            <person name="Poggeler S."/>
            <person name="Stajich J.E."/>
            <person name="Nowrousian M."/>
        </authorList>
    </citation>
    <scope>NUCLEOTIDE SEQUENCE [LARGE SCALE GENOMIC DNA]</scope>
    <source>
        <strain evidence="4">CBS 100304</strain>
        <tissue evidence="3">Vegetative mycelium</tissue>
    </source>
</reference>
<feature type="transmembrane region" description="Helical" evidence="1">
    <location>
        <begin position="246"/>
        <end position="265"/>
    </location>
</feature>
<proteinExistence type="predicted"/>
<dbReference type="OMA" id="MGALEHV"/>
<dbReference type="Pfam" id="PF00615">
    <property type="entry name" value="RGS"/>
    <property type="match status" value="1"/>
</dbReference>
<dbReference type="eggNOG" id="ENOG502SM9E">
    <property type="taxonomic scope" value="Eukaryota"/>
</dbReference>
<evidence type="ECO:0000313" key="4">
    <source>
        <dbReference type="Proteomes" id="UP000018144"/>
    </source>
</evidence>
<feature type="transmembrane region" description="Helical" evidence="1">
    <location>
        <begin position="215"/>
        <end position="234"/>
    </location>
</feature>
<evidence type="ECO:0000313" key="3">
    <source>
        <dbReference type="EMBL" id="CCX31325.1"/>
    </source>
</evidence>